<reference evidence="3 4" key="1">
    <citation type="submission" date="2014-11" db="EMBL/GenBank/DDBJ databases">
        <title>A Rickettsiales Symbiont of Amoebae With Ancient Features.</title>
        <authorList>
            <person name="Schulz F."/>
            <person name="Martijn J."/>
            <person name="Wascher F."/>
            <person name="Kostanjsek R."/>
            <person name="Ettema T.J."/>
            <person name="Horn M."/>
        </authorList>
    </citation>
    <scope>NUCLEOTIDE SEQUENCE [LARGE SCALE GENOMIC DNA]</scope>
    <source>
        <strain evidence="3 4">UWC36</strain>
    </source>
</reference>
<dbReference type="EMBL" id="JSWE01000208">
    <property type="protein sequence ID" value="KIE04253.1"/>
    <property type="molecule type" value="Genomic_DNA"/>
</dbReference>
<gene>
    <name evidence="3" type="ORF">NF27_IP00210</name>
</gene>
<dbReference type="PROSITE" id="PS50935">
    <property type="entry name" value="SSB"/>
    <property type="match status" value="1"/>
</dbReference>
<evidence type="ECO:0008006" key="5">
    <source>
        <dbReference type="Google" id="ProtNLM"/>
    </source>
</evidence>
<evidence type="ECO:0000256" key="1">
    <source>
        <dbReference type="ARBA" id="ARBA00023125"/>
    </source>
</evidence>
<evidence type="ECO:0000313" key="3">
    <source>
        <dbReference type="EMBL" id="KIE04253.1"/>
    </source>
</evidence>
<dbReference type="RefSeq" id="WP_039459132.1">
    <property type="nucleotide sequence ID" value="NZ_JSWE01000208.1"/>
</dbReference>
<dbReference type="Proteomes" id="UP000031258">
    <property type="component" value="Unassembled WGS sequence"/>
</dbReference>
<comment type="caution">
    <text evidence="3">The sequence shown here is derived from an EMBL/GenBank/DDBJ whole genome shotgun (WGS) entry which is preliminary data.</text>
</comment>
<keyword evidence="1 2" id="KW-0238">DNA-binding</keyword>
<evidence type="ECO:0000313" key="4">
    <source>
        <dbReference type="Proteomes" id="UP000031258"/>
    </source>
</evidence>
<dbReference type="Gene3D" id="2.40.50.140">
    <property type="entry name" value="Nucleic acid-binding proteins"/>
    <property type="match status" value="1"/>
</dbReference>
<name>A0A0C1QJ79_9RICK</name>
<dbReference type="InterPro" id="IPR000424">
    <property type="entry name" value="Primosome_PriB/ssb"/>
</dbReference>
<dbReference type="AlphaFoldDB" id="A0A0C1QJ79"/>
<proteinExistence type="predicted"/>
<sequence>MRSGAYVEILGRLGSDIQIRSTREGKPYGVLSIAVNKKVKSSSQNGAPKSIAKWYKAIVWNEHLLVKMEPLLKTGKKILLIGELDVIQPTAPGTKAHNIILVRSKSGIAVLAEPSMSEVEEETFIEEQEEILPEELTA</sequence>
<dbReference type="GO" id="GO:0003697">
    <property type="term" value="F:single-stranded DNA binding"/>
    <property type="evidence" value="ECO:0007669"/>
    <property type="project" value="InterPro"/>
</dbReference>
<evidence type="ECO:0000256" key="2">
    <source>
        <dbReference type="PROSITE-ProRule" id="PRU00252"/>
    </source>
</evidence>
<accession>A0A0C1QJ79</accession>
<dbReference type="SUPFAM" id="SSF50249">
    <property type="entry name" value="Nucleic acid-binding proteins"/>
    <property type="match status" value="1"/>
</dbReference>
<protein>
    <recommendedName>
        <fullName evidence="5">Single-stranded DNA-binding protein</fullName>
    </recommendedName>
</protein>
<dbReference type="OrthoDB" id="9809878at2"/>
<dbReference type="Pfam" id="PF00436">
    <property type="entry name" value="SSB"/>
    <property type="match status" value="1"/>
</dbReference>
<dbReference type="STRING" id="86105.NF27_IP00210"/>
<keyword evidence="4" id="KW-1185">Reference proteome</keyword>
<organism evidence="3 4">
    <name type="scientific">Candidatus Jidaibacter acanthamoebae</name>
    <dbReference type="NCBI Taxonomy" id="86105"/>
    <lineage>
        <taxon>Bacteria</taxon>
        <taxon>Pseudomonadati</taxon>
        <taxon>Pseudomonadota</taxon>
        <taxon>Alphaproteobacteria</taxon>
        <taxon>Rickettsiales</taxon>
        <taxon>Candidatus Midichloriaceae</taxon>
        <taxon>Candidatus Jidaibacter</taxon>
    </lineage>
</organism>
<dbReference type="InterPro" id="IPR012340">
    <property type="entry name" value="NA-bd_OB-fold"/>
</dbReference>